<dbReference type="FunFam" id="1.20.58.220:FF:000004">
    <property type="entry name" value="Phosphate-specific transport system accessory protein PhoU"/>
    <property type="match status" value="1"/>
</dbReference>
<dbReference type="GO" id="GO:0045936">
    <property type="term" value="P:negative regulation of phosphate metabolic process"/>
    <property type="evidence" value="ECO:0007669"/>
    <property type="project" value="InterPro"/>
</dbReference>
<evidence type="ECO:0000256" key="3">
    <source>
        <dbReference type="ARBA" id="ARBA00011738"/>
    </source>
</evidence>
<dbReference type="InterPro" id="IPR038078">
    <property type="entry name" value="PhoU-like_sf"/>
</dbReference>
<reference evidence="10 11" key="1">
    <citation type="submission" date="2016-12" db="EMBL/GenBank/DDBJ databases">
        <title>Genome sequencing of Methylocaldum marinum.</title>
        <authorList>
            <person name="Takeuchi M."/>
            <person name="Kamagata Y."/>
            <person name="Hiraoka S."/>
            <person name="Oshima K."/>
            <person name="Hattori M."/>
            <person name="Iwasaki W."/>
        </authorList>
    </citation>
    <scope>NUCLEOTIDE SEQUENCE [LARGE SCALE GENOMIC DNA]</scope>
    <source>
        <strain evidence="10 11">S8</strain>
    </source>
</reference>
<dbReference type="SUPFAM" id="SSF109755">
    <property type="entry name" value="PhoU-like"/>
    <property type="match status" value="1"/>
</dbReference>
<dbReference type="GO" id="GO:0006817">
    <property type="term" value="P:phosphate ion transport"/>
    <property type="evidence" value="ECO:0007669"/>
    <property type="project" value="UniProtKB-KW"/>
</dbReference>
<keyword evidence="11" id="KW-1185">Reference proteome</keyword>
<comment type="subunit">
    <text evidence="3 8">Homodimer.</text>
</comment>
<evidence type="ECO:0000313" key="10">
    <source>
        <dbReference type="EMBL" id="BBA35225.1"/>
    </source>
</evidence>
<keyword evidence="4 8" id="KW-0813">Transport</keyword>
<dbReference type="GO" id="GO:0030643">
    <property type="term" value="P:intracellular phosphate ion homeostasis"/>
    <property type="evidence" value="ECO:0007669"/>
    <property type="project" value="InterPro"/>
</dbReference>
<proteinExistence type="inferred from homology"/>
<dbReference type="PANTHER" id="PTHR42930:SF3">
    <property type="entry name" value="PHOSPHATE-SPECIFIC TRANSPORT SYSTEM ACCESSORY PROTEIN PHOU"/>
    <property type="match status" value="1"/>
</dbReference>
<dbReference type="EMBL" id="AP017928">
    <property type="protein sequence ID" value="BBA35225.1"/>
    <property type="molecule type" value="Genomic_DNA"/>
</dbReference>
<protein>
    <recommendedName>
        <fullName evidence="8">Phosphate-specific transport system accessory protein PhoU</fullName>
    </recommendedName>
</protein>
<evidence type="ECO:0000256" key="6">
    <source>
        <dbReference type="ARBA" id="ARBA00022592"/>
    </source>
</evidence>
<dbReference type="Proteomes" id="UP000266313">
    <property type="component" value="Chromosome"/>
</dbReference>
<feature type="domain" description="PhoU" evidence="9">
    <location>
        <begin position="24"/>
        <end position="111"/>
    </location>
</feature>
<dbReference type="GO" id="GO:0005737">
    <property type="term" value="C:cytoplasm"/>
    <property type="evidence" value="ECO:0007669"/>
    <property type="project" value="UniProtKB-SubCell"/>
</dbReference>
<dbReference type="InterPro" id="IPR028366">
    <property type="entry name" value="PhoU"/>
</dbReference>
<comment type="function">
    <text evidence="7 8">Plays a role in the regulation of phosphate uptake.</text>
</comment>
<dbReference type="Pfam" id="PF01895">
    <property type="entry name" value="PhoU"/>
    <property type="match status" value="2"/>
</dbReference>
<name>A0A250KUA9_9GAMM</name>
<dbReference type="OrthoDB" id="9814256at2"/>
<keyword evidence="6 8" id="KW-0592">Phosphate transport</keyword>
<dbReference type="Gene3D" id="1.20.58.220">
    <property type="entry name" value="Phosphate transport system protein phou homolog 2, domain 2"/>
    <property type="match status" value="1"/>
</dbReference>
<dbReference type="RefSeq" id="WP_145986559.1">
    <property type="nucleotide sequence ID" value="NZ_AP017928.1"/>
</dbReference>
<dbReference type="InterPro" id="IPR026022">
    <property type="entry name" value="PhoU_dom"/>
</dbReference>
<comment type="subcellular location">
    <subcellularLocation>
        <location evidence="1 8">Cytoplasm</location>
    </subcellularLocation>
</comment>
<evidence type="ECO:0000256" key="7">
    <source>
        <dbReference type="ARBA" id="ARBA00056181"/>
    </source>
</evidence>
<dbReference type="NCBIfam" id="TIGR02135">
    <property type="entry name" value="phoU_full"/>
    <property type="match status" value="1"/>
</dbReference>
<evidence type="ECO:0000259" key="9">
    <source>
        <dbReference type="Pfam" id="PF01895"/>
    </source>
</evidence>
<evidence type="ECO:0000256" key="8">
    <source>
        <dbReference type="PIRNR" id="PIRNR003107"/>
    </source>
</evidence>
<feature type="domain" description="PhoU" evidence="9">
    <location>
        <begin position="133"/>
        <end position="216"/>
    </location>
</feature>
<evidence type="ECO:0000313" key="11">
    <source>
        <dbReference type="Proteomes" id="UP000266313"/>
    </source>
</evidence>
<gene>
    <name evidence="10" type="ORF">sS8_3282</name>
</gene>
<accession>A0A250KUA9</accession>
<evidence type="ECO:0000256" key="1">
    <source>
        <dbReference type="ARBA" id="ARBA00004496"/>
    </source>
</evidence>
<comment type="similarity">
    <text evidence="2 8">Belongs to the PhoU family.</text>
</comment>
<dbReference type="PANTHER" id="PTHR42930">
    <property type="entry name" value="PHOSPHATE-SPECIFIC TRANSPORT SYSTEM ACCESSORY PROTEIN PHOU"/>
    <property type="match status" value="1"/>
</dbReference>
<dbReference type="KEGG" id="mmai:sS8_3282"/>
<keyword evidence="5 8" id="KW-0963">Cytoplasm</keyword>
<dbReference type="AlphaFoldDB" id="A0A250KUA9"/>
<evidence type="ECO:0000256" key="4">
    <source>
        <dbReference type="ARBA" id="ARBA00022448"/>
    </source>
</evidence>
<sequence>MTIQGEGHIVKSFDGDMNQLHYRIVEMGGLALSQLKDALKAIKNKDLALAGKIGQRENELDLLEVETDAAIVELIARRCPVGGDLRMIMAVSKGVTDLERIGDEAVRVANIARHIYGTDTSDPNDHLLRDVHVMGEMAVNALERALEACDRSDEEAARDIIAGQRAFEDEFEASLRRLMTYIMEDSRNIGFAISMVLAVKALERVGAHAQNLAEYVIFQVRGKDVRHQAPV</sequence>
<evidence type="ECO:0000256" key="5">
    <source>
        <dbReference type="ARBA" id="ARBA00022490"/>
    </source>
</evidence>
<dbReference type="PIRSF" id="PIRSF003107">
    <property type="entry name" value="PhoU"/>
    <property type="match status" value="1"/>
</dbReference>
<evidence type="ECO:0000256" key="2">
    <source>
        <dbReference type="ARBA" id="ARBA00008107"/>
    </source>
</evidence>
<organism evidence="10 11">
    <name type="scientific">Methylocaldum marinum</name>
    <dbReference type="NCBI Taxonomy" id="1432792"/>
    <lineage>
        <taxon>Bacteria</taxon>
        <taxon>Pseudomonadati</taxon>
        <taxon>Pseudomonadota</taxon>
        <taxon>Gammaproteobacteria</taxon>
        <taxon>Methylococcales</taxon>
        <taxon>Methylococcaceae</taxon>
        <taxon>Methylocaldum</taxon>
    </lineage>
</organism>